<keyword evidence="1" id="KW-1133">Transmembrane helix</keyword>
<keyword evidence="1" id="KW-0472">Membrane</keyword>
<sequence length="85" mass="9369">MKQWTALILILFLAFNHVAIADTGGYTVEPHALQDGLTDSSGADATVTFWDLPLWIQIAWLSGLIFAFLGSFKIIPLILGDSKEY</sequence>
<evidence type="ECO:0000256" key="1">
    <source>
        <dbReference type="SAM" id="Phobius"/>
    </source>
</evidence>
<feature type="transmembrane region" description="Helical" evidence="1">
    <location>
        <begin position="54"/>
        <end position="79"/>
    </location>
</feature>
<organism evidence="2 3">
    <name type="scientific">Candidatus Methanoperedens nitratireducens</name>
    <dbReference type="NCBI Taxonomy" id="1392998"/>
    <lineage>
        <taxon>Archaea</taxon>
        <taxon>Methanobacteriati</taxon>
        <taxon>Methanobacteriota</taxon>
        <taxon>Stenosarchaea group</taxon>
        <taxon>Methanomicrobia</taxon>
        <taxon>Methanosarcinales</taxon>
        <taxon>ANME-2 cluster</taxon>
        <taxon>Candidatus Methanoperedentaceae</taxon>
        <taxon>Candidatus Methanoperedens</taxon>
    </lineage>
</organism>
<accession>A0A0P8A5J9</accession>
<dbReference type="Proteomes" id="UP000050360">
    <property type="component" value="Unassembled WGS sequence"/>
</dbReference>
<evidence type="ECO:0000313" key="3">
    <source>
        <dbReference type="Proteomes" id="UP000050360"/>
    </source>
</evidence>
<comment type="caution">
    <text evidence="2">The sequence shown here is derived from an EMBL/GenBank/DDBJ whole genome shotgun (WGS) entry which is preliminary data.</text>
</comment>
<reference evidence="2 3" key="1">
    <citation type="submission" date="2015-09" db="EMBL/GenBank/DDBJ databases">
        <title>A metagenomics-based metabolic model of nitrate-dependent anaerobic oxidation of methane by Methanoperedens-like archaea.</title>
        <authorList>
            <person name="Arshad A."/>
            <person name="Speth D.R."/>
            <person name="De Graaf R.M."/>
            <person name="Op Den Camp H.J."/>
            <person name="Jetten M.S."/>
            <person name="Welte C.U."/>
        </authorList>
    </citation>
    <scope>NUCLEOTIDE SEQUENCE [LARGE SCALE GENOMIC DNA]</scope>
</reference>
<gene>
    <name evidence="2" type="ORF">MPEBLZ_03616</name>
</gene>
<protein>
    <submittedName>
        <fullName evidence="2">Uncharacterized protein</fullName>
    </submittedName>
</protein>
<dbReference type="AlphaFoldDB" id="A0A0P8A5J9"/>
<name>A0A0P8A5J9_9EURY</name>
<evidence type="ECO:0000313" key="2">
    <source>
        <dbReference type="EMBL" id="KPQ41830.1"/>
    </source>
</evidence>
<dbReference type="EMBL" id="LKCM01000295">
    <property type="protein sequence ID" value="KPQ41830.1"/>
    <property type="molecule type" value="Genomic_DNA"/>
</dbReference>
<proteinExistence type="predicted"/>
<keyword evidence="1" id="KW-0812">Transmembrane</keyword>